<dbReference type="AlphaFoldDB" id="A0A4S2MJQ4"/>
<organism evidence="3 4">
    <name type="scientific">Ascodesmis nigricans</name>
    <dbReference type="NCBI Taxonomy" id="341454"/>
    <lineage>
        <taxon>Eukaryota</taxon>
        <taxon>Fungi</taxon>
        <taxon>Dikarya</taxon>
        <taxon>Ascomycota</taxon>
        <taxon>Pezizomycotina</taxon>
        <taxon>Pezizomycetes</taxon>
        <taxon>Pezizales</taxon>
        <taxon>Ascodesmidaceae</taxon>
        <taxon>Ascodesmis</taxon>
    </lineage>
</organism>
<evidence type="ECO:0000259" key="2">
    <source>
        <dbReference type="Pfam" id="PF24355"/>
    </source>
</evidence>
<evidence type="ECO:0000313" key="4">
    <source>
        <dbReference type="Proteomes" id="UP000298138"/>
    </source>
</evidence>
<sequence length="287" mass="32056">MLKIITDSQSALRRIQSTEPGPGSNFLEDIREHHRKLKEAGIKTHLYWVPVHYGIEGKISVNIPSRPPLIDTVATRGEHLCDRCYTLKIHPTTHEIRHFRRERQKNGRPKRTTTSQISSTASVISDATESKDHDAQKPSDPSTRNAKDEVEGEKILTLASFYTLSGSPQPGAENITLLLITTDNIDNHNNMNLTNRLLANLYCHLFLEHTTVISTAAHRPRSSTPILTLRGFLALFVGHLRATPEKTIKILNSLLALIPSDCGPEIPRECTPHGAGDSRIHKVMVEL</sequence>
<proteinExistence type="predicted"/>
<dbReference type="Pfam" id="PF24355">
    <property type="entry name" value="DUF7514"/>
    <property type="match status" value="1"/>
</dbReference>
<dbReference type="Proteomes" id="UP000298138">
    <property type="component" value="Unassembled WGS sequence"/>
</dbReference>
<dbReference type="OrthoDB" id="3261222at2759"/>
<evidence type="ECO:0000313" key="3">
    <source>
        <dbReference type="EMBL" id="TGZ77196.1"/>
    </source>
</evidence>
<protein>
    <recommendedName>
        <fullName evidence="2">DUF7514 domain-containing protein</fullName>
    </recommendedName>
</protein>
<dbReference type="EMBL" id="ML220157">
    <property type="protein sequence ID" value="TGZ77196.1"/>
    <property type="molecule type" value="Genomic_DNA"/>
</dbReference>
<feature type="region of interest" description="Disordered" evidence="1">
    <location>
        <begin position="101"/>
        <end position="150"/>
    </location>
</feature>
<name>A0A4S2MJQ4_9PEZI</name>
<accession>A0A4S2MJQ4</accession>
<dbReference type="InParanoid" id="A0A4S2MJQ4"/>
<dbReference type="InterPro" id="IPR055936">
    <property type="entry name" value="DUF7514"/>
</dbReference>
<feature type="compositionally biased region" description="Basic residues" evidence="1">
    <location>
        <begin position="101"/>
        <end position="111"/>
    </location>
</feature>
<feature type="compositionally biased region" description="Basic and acidic residues" evidence="1">
    <location>
        <begin position="128"/>
        <end position="137"/>
    </location>
</feature>
<feature type="compositionally biased region" description="Polar residues" evidence="1">
    <location>
        <begin position="112"/>
        <end position="127"/>
    </location>
</feature>
<keyword evidence="4" id="KW-1185">Reference proteome</keyword>
<gene>
    <name evidence="3" type="ORF">EX30DRAFT_374833</name>
</gene>
<feature type="domain" description="DUF7514" evidence="2">
    <location>
        <begin position="191"/>
        <end position="261"/>
    </location>
</feature>
<reference evidence="3 4" key="1">
    <citation type="submission" date="2019-04" db="EMBL/GenBank/DDBJ databases">
        <title>Comparative genomics and transcriptomics to analyze fruiting body development in filamentous ascomycetes.</title>
        <authorList>
            <consortium name="DOE Joint Genome Institute"/>
            <person name="Lutkenhaus R."/>
            <person name="Traeger S."/>
            <person name="Breuer J."/>
            <person name="Kuo A."/>
            <person name="Lipzen A."/>
            <person name="Pangilinan J."/>
            <person name="Dilworth D."/>
            <person name="Sandor L."/>
            <person name="Poggeler S."/>
            <person name="Barry K."/>
            <person name="Grigoriev I.V."/>
            <person name="Nowrousian M."/>
        </authorList>
    </citation>
    <scope>NUCLEOTIDE SEQUENCE [LARGE SCALE GENOMIC DNA]</scope>
    <source>
        <strain evidence="3 4">CBS 389.68</strain>
    </source>
</reference>
<evidence type="ECO:0000256" key="1">
    <source>
        <dbReference type="SAM" id="MobiDB-lite"/>
    </source>
</evidence>